<dbReference type="AlphaFoldDB" id="A0A8N4ESK9"/>
<feature type="domain" description="Calmodulin-binding" evidence="2">
    <location>
        <begin position="248"/>
        <end position="352"/>
    </location>
</feature>
<name>A0A8N4ESK9_ELAGV</name>
<feature type="compositionally biased region" description="Basic and acidic residues" evidence="1">
    <location>
        <begin position="138"/>
        <end position="149"/>
    </location>
</feature>
<dbReference type="InterPro" id="IPR012417">
    <property type="entry name" value="CaM-bd_dom_pln"/>
</dbReference>
<dbReference type="OrthoDB" id="1939646at2759"/>
<feature type="compositionally biased region" description="Acidic residues" evidence="1">
    <location>
        <begin position="274"/>
        <end position="284"/>
    </location>
</feature>
<evidence type="ECO:0000313" key="4">
    <source>
        <dbReference type="RefSeq" id="XP_029118172.1"/>
    </source>
</evidence>
<keyword evidence="3" id="KW-1185">Reference proteome</keyword>
<evidence type="ECO:0000256" key="1">
    <source>
        <dbReference type="SAM" id="MobiDB-lite"/>
    </source>
</evidence>
<accession>A0A8N4ESK9</accession>
<proteinExistence type="predicted"/>
<protein>
    <submittedName>
        <fullName evidence="4">Uncharacterized protein LOC105037486</fullName>
    </submittedName>
</protein>
<dbReference type="Pfam" id="PF07839">
    <property type="entry name" value="CaM_binding"/>
    <property type="match status" value="1"/>
</dbReference>
<sequence>MATSRPRENAHLKERSSSVSSVPRHTDTLHWRRTTRPSVPGSLDRELHCKPTASKSTTTGISRARSHPTSDATAGRRVPAGNPTEKPTSLSGPSRRVPTPNRKKVEASSSLPGAAISSKAELDKASKPLKSAKTQPLVREKRLGADARKVTGIPTPSTTEALPAIKPEQEGEPGIQVEKREVVDIPEVKDDASDELGLIDSSEPNITEDTPDSASQTDQHEPTSPKLEIIENASTNDEGAGDDGNKADEDRESPKEPEEKPAIESSEEPKSEPVVDDGQLEEAEAEKATTMGSSEMKRPEAVALTRPEVAATGRKKDAPRSNDVIEEARGKLMEKRKSKVLALVGVFETVISLHEPEGQRSQTQGKSRGEGAWY</sequence>
<organism evidence="3 4">
    <name type="scientific">Elaeis guineensis var. tenera</name>
    <name type="common">Oil palm</name>
    <dbReference type="NCBI Taxonomy" id="51953"/>
    <lineage>
        <taxon>Eukaryota</taxon>
        <taxon>Viridiplantae</taxon>
        <taxon>Streptophyta</taxon>
        <taxon>Embryophyta</taxon>
        <taxon>Tracheophyta</taxon>
        <taxon>Spermatophyta</taxon>
        <taxon>Magnoliopsida</taxon>
        <taxon>Liliopsida</taxon>
        <taxon>Arecaceae</taxon>
        <taxon>Arecoideae</taxon>
        <taxon>Cocoseae</taxon>
        <taxon>Elaeidinae</taxon>
        <taxon>Elaeis</taxon>
    </lineage>
</organism>
<feature type="region of interest" description="Disordered" evidence="1">
    <location>
        <begin position="1"/>
        <end position="332"/>
    </location>
</feature>
<dbReference type="PANTHER" id="PTHR33349">
    <property type="entry name" value="EMB|CAB62594.1"/>
    <property type="match status" value="1"/>
</dbReference>
<feature type="compositionally biased region" description="Basic and acidic residues" evidence="1">
    <location>
        <begin position="177"/>
        <end position="191"/>
    </location>
</feature>
<evidence type="ECO:0000313" key="3">
    <source>
        <dbReference type="Proteomes" id="UP000504607"/>
    </source>
</evidence>
<dbReference type="GO" id="GO:0005516">
    <property type="term" value="F:calmodulin binding"/>
    <property type="evidence" value="ECO:0007669"/>
    <property type="project" value="InterPro"/>
</dbReference>
<dbReference type="RefSeq" id="XP_029118172.1">
    <property type="nucleotide sequence ID" value="XM_029262339.1"/>
</dbReference>
<evidence type="ECO:0000259" key="2">
    <source>
        <dbReference type="Pfam" id="PF07839"/>
    </source>
</evidence>
<dbReference type="Proteomes" id="UP000504607">
    <property type="component" value="Unplaced"/>
</dbReference>
<feature type="compositionally biased region" description="Basic and acidic residues" evidence="1">
    <location>
        <begin position="243"/>
        <end position="273"/>
    </location>
</feature>
<feature type="compositionally biased region" description="Polar residues" evidence="1">
    <location>
        <begin position="202"/>
        <end position="217"/>
    </location>
</feature>
<feature type="compositionally biased region" description="Basic and acidic residues" evidence="1">
    <location>
        <begin position="1"/>
        <end position="16"/>
    </location>
</feature>
<feature type="compositionally biased region" description="Polar residues" evidence="1">
    <location>
        <begin position="53"/>
        <end position="72"/>
    </location>
</feature>
<dbReference type="PANTHER" id="PTHR33349:SF20">
    <property type="entry name" value="CHROMO DOMAIN CEC-LIKE PROTEIN"/>
    <property type="match status" value="1"/>
</dbReference>
<feature type="region of interest" description="Disordered" evidence="1">
    <location>
        <begin position="352"/>
        <end position="374"/>
    </location>
</feature>
<reference evidence="4" key="1">
    <citation type="submission" date="2025-08" db="UniProtKB">
        <authorList>
            <consortium name="RefSeq"/>
        </authorList>
    </citation>
    <scope>IDENTIFICATION</scope>
</reference>
<gene>
    <name evidence="4" type="primary">LOC105037486</name>
</gene>